<feature type="region of interest" description="Disordered" evidence="1">
    <location>
        <begin position="89"/>
        <end position="119"/>
    </location>
</feature>
<evidence type="ECO:0000313" key="5">
    <source>
        <dbReference type="Proteomes" id="UP001550210"/>
    </source>
</evidence>
<reference evidence="4 5" key="1">
    <citation type="submission" date="2024-06" db="EMBL/GenBank/DDBJ databases">
        <title>The Natural Products Discovery Center: Release of the First 8490 Sequenced Strains for Exploring Actinobacteria Biosynthetic Diversity.</title>
        <authorList>
            <person name="Kalkreuter E."/>
            <person name="Kautsar S.A."/>
            <person name="Yang D."/>
            <person name="Bader C.D."/>
            <person name="Teijaro C.N."/>
            <person name="Fluegel L."/>
            <person name="Davis C.M."/>
            <person name="Simpson J.R."/>
            <person name="Lauterbach L."/>
            <person name="Steele A.D."/>
            <person name="Gui C."/>
            <person name="Meng S."/>
            <person name="Li G."/>
            <person name="Viehrig K."/>
            <person name="Ye F."/>
            <person name="Su P."/>
            <person name="Kiefer A.F."/>
            <person name="Nichols A."/>
            <person name="Cepeda A.J."/>
            <person name="Yan W."/>
            <person name="Fan B."/>
            <person name="Jiang Y."/>
            <person name="Adhikari A."/>
            <person name="Zheng C.-J."/>
            <person name="Schuster L."/>
            <person name="Cowan T.M."/>
            <person name="Smanski M.J."/>
            <person name="Chevrette M.G."/>
            <person name="De Carvalho L.P.S."/>
            <person name="Shen B."/>
        </authorList>
    </citation>
    <scope>NUCLEOTIDE SEQUENCE [LARGE SCALE GENOMIC DNA]</scope>
    <source>
        <strain evidence="4 5">NPDC006434</strain>
    </source>
</reference>
<evidence type="ECO:0000256" key="1">
    <source>
        <dbReference type="SAM" id="MobiDB-lite"/>
    </source>
</evidence>
<accession>A0ABV2V5D5</accession>
<organism evidence="4 5">
    <name type="scientific">Streptomyces ossamyceticus</name>
    <dbReference type="NCBI Taxonomy" id="249581"/>
    <lineage>
        <taxon>Bacteria</taxon>
        <taxon>Bacillati</taxon>
        <taxon>Actinomycetota</taxon>
        <taxon>Actinomycetes</taxon>
        <taxon>Kitasatosporales</taxon>
        <taxon>Streptomycetaceae</taxon>
        <taxon>Streptomyces</taxon>
    </lineage>
</organism>
<evidence type="ECO:0000259" key="3">
    <source>
        <dbReference type="Pfam" id="PF14040"/>
    </source>
</evidence>
<evidence type="ECO:0000256" key="2">
    <source>
        <dbReference type="SAM" id="SignalP"/>
    </source>
</evidence>
<feature type="chain" id="PRO_5046398002" description="Deoxyribonuclease NucA/NucB domain-containing protein" evidence="2">
    <location>
        <begin position="26"/>
        <end position="479"/>
    </location>
</feature>
<feature type="signal peptide" evidence="2">
    <location>
        <begin position="1"/>
        <end position="25"/>
    </location>
</feature>
<gene>
    <name evidence="4" type="ORF">ABZZ21_25615</name>
</gene>
<sequence>MRMRELLCTGAVAMTVLGSLTTAQAADNGSDDLRVESYVLPVGAAKPSLEDLQSGRGMERLRQLAGQSEPGVGLAAETVGPAASYAPLSRRASGAPAPAEPTLEGPSVGPMANTAPEPSRTMTFEECKKGLGSSKAFYVKSRFAVCNGASFLQTWVRNNRPVGESMFNVRVVGTIAKNSRTIKFQYYFTDFVTTGTTGAATMPITTKGNIPQSWPAGARYTRGGNKPGTQTFTQLKALRTFSETVNAKPGQGQKGTGLKGKTDLLFAVYEPAISYTPPAGWTLSGSRGGKLFMLAPRWETAPYLANSTGGGKPDKKGAATFSYVPTLTLSAKAGADERAEAQHIRQAFLVPEDTKPYMSAKKVPGQTARDPLHRTVSAARIDKNRGEAVKQCKRYWGANYTADGTKECDEYPFASTYEGAAENYYDAEAKKFNFSAKPIAKDDNQAGGSILKSFYAKNRILDGLDGVDDLDGFIVKIVS</sequence>
<evidence type="ECO:0000313" key="4">
    <source>
        <dbReference type="EMBL" id="MET9847864.1"/>
    </source>
</evidence>
<keyword evidence="2" id="KW-0732">Signal</keyword>
<dbReference type="EMBL" id="JBEXPZ010000034">
    <property type="protein sequence ID" value="MET9847864.1"/>
    <property type="molecule type" value="Genomic_DNA"/>
</dbReference>
<dbReference type="Pfam" id="PF14040">
    <property type="entry name" value="DNase_NucA_NucB"/>
    <property type="match status" value="1"/>
</dbReference>
<dbReference type="InterPro" id="IPR029476">
    <property type="entry name" value="DNase_NucA_NucB"/>
</dbReference>
<dbReference type="RefSeq" id="WP_355399363.1">
    <property type="nucleotide sequence ID" value="NZ_JBEXPZ010000034.1"/>
</dbReference>
<name>A0ABV2V5D5_9ACTN</name>
<comment type="caution">
    <text evidence="4">The sequence shown here is derived from an EMBL/GenBank/DDBJ whole genome shotgun (WGS) entry which is preliminary data.</text>
</comment>
<dbReference type="Proteomes" id="UP001550210">
    <property type="component" value="Unassembled WGS sequence"/>
</dbReference>
<feature type="domain" description="Deoxyribonuclease NucA/NucB" evidence="3">
    <location>
        <begin position="382"/>
        <end position="463"/>
    </location>
</feature>
<keyword evidence="5" id="KW-1185">Reference proteome</keyword>
<proteinExistence type="predicted"/>
<protein>
    <recommendedName>
        <fullName evidence="3">Deoxyribonuclease NucA/NucB domain-containing protein</fullName>
    </recommendedName>
</protein>